<keyword evidence="1" id="KW-1133">Transmembrane helix</keyword>
<keyword evidence="1" id="KW-0472">Membrane</keyword>
<dbReference type="AlphaFoldDB" id="A0A6C0LHR4"/>
<evidence type="ECO:0000313" key="2">
    <source>
        <dbReference type="EMBL" id="QHU29960.1"/>
    </source>
</evidence>
<proteinExistence type="predicted"/>
<dbReference type="EMBL" id="MN740500">
    <property type="protein sequence ID" value="QHU29960.1"/>
    <property type="molecule type" value="Genomic_DNA"/>
</dbReference>
<keyword evidence="1" id="KW-0812">Transmembrane</keyword>
<reference evidence="2" key="1">
    <citation type="journal article" date="2020" name="Nature">
        <title>Giant virus diversity and host interactions through global metagenomics.</title>
        <authorList>
            <person name="Schulz F."/>
            <person name="Roux S."/>
            <person name="Paez-Espino D."/>
            <person name="Jungbluth S."/>
            <person name="Walsh D.A."/>
            <person name="Denef V.J."/>
            <person name="McMahon K.D."/>
            <person name="Konstantinidis K.T."/>
            <person name="Eloe-Fadrosh E.A."/>
            <person name="Kyrpides N.C."/>
            <person name="Woyke T."/>
        </authorList>
    </citation>
    <scope>NUCLEOTIDE SEQUENCE</scope>
    <source>
        <strain evidence="2">GVMAG-M-3300027810-10</strain>
    </source>
</reference>
<feature type="transmembrane region" description="Helical" evidence="1">
    <location>
        <begin position="58"/>
        <end position="78"/>
    </location>
</feature>
<protein>
    <submittedName>
        <fullName evidence="2">Uncharacterized protein</fullName>
    </submittedName>
</protein>
<sequence>MTLANDEHVEFNEFMDIYDQKELEILEEREKLFQEYAYLQDLDGRNENLNIDMNRYKMYFFGWSMATLALLLMSTKLLKMPTI</sequence>
<name>A0A6C0LHR4_9ZZZZ</name>
<evidence type="ECO:0000256" key="1">
    <source>
        <dbReference type="SAM" id="Phobius"/>
    </source>
</evidence>
<organism evidence="2">
    <name type="scientific">viral metagenome</name>
    <dbReference type="NCBI Taxonomy" id="1070528"/>
    <lineage>
        <taxon>unclassified sequences</taxon>
        <taxon>metagenomes</taxon>
        <taxon>organismal metagenomes</taxon>
    </lineage>
</organism>
<accession>A0A6C0LHR4</accession>